<sequence length="39" mass="4664">MVLNIHLKSSIRLHTLYLNSVFIEELVSWFITVIPFFEL</sequence>
<evidence type="ECO:0000256" key="1">
    <source>
        <dbReference type="SAM" id="Phobius"/>
    </source>
</evidence>
<accession>A0A2P2PCN4</accession>
<feature type="transmembrane region" description="Helical" evidence="1">
    <location>
        <begin position="16"/>
        <end position="37"/>
    </location>
</feature>
<evidence type="ECO:0000313" key="2">
    <source>
        <dbReference type="EMBL" id="MBX52485.1"/>
    </source>
</evidence>
<dbReference type="EMBL" id="GGEC01072001">
    <property type="protein sequence ID" value="MBX52485.1"/>
    <property type="molecule type" value="Transcribed_RNA"/>
</dbReference>
<keyword evidence="1" id="KW-0472">Membrane</keyword>
<reference evidence="2" key="1">
    <citation type="submission" date="2018-02" db="EMBL/GenBank/DDBJ databases">
        <title>Rhizophora mucronata_Transcriptome.</title>
        <authorList>
            <person name="Meera S.P."/>
            <person name="Sreeshan A."/>
            <person name="Augustine A."/>
        </authorList>
    </citation>
    <scope>NUCLEOTIDE SEQUENCE</scope>
    <source>
        <tissue evidence="2">Leaf</tissue>
    </source>
</reference>
<keyword evidence="1" id="KW-1133">Transmembrane helix</keyword>
<proteinExistence type="predicted"/>
<keyword evidence="1" id="KW-0812">Transmembrane</keyword>
<protein>
    <submittedName>
        <fullName evidence="2">Uncharacterized protein</fullName>
    </submittedName>
</protein>
<dbReference type="AlphaFoldDB" id="A0A2P2PCN4"/>
<name>A0A2P2PCN4_RHIMU</name>
<organism evidence="2">
    <name type="scientific">Rhizophora mucronata</name>
    <name type="common">Asiatic mangrove</name>
    <dbReference type="NCBI Taxonomy" id="61149"/>
    <lineage>
        <taxon>Eukaryota</taxon>
        <taxon>Viridiplantae</taxon>
        <taxon>Streptophyta</taxon>
        <taxon>Embryophyta</taxon>
        <taxon>Tracheophyta</taxon>
        <taxon>Spermatophyta</taxon>
        <taxon>Magnoliopsida</taxon>
        <taxon>eudicotyledons</taxon>
        <taxon>Gunneridae</taxon>
        <taxon>Pentapetalae</taxon>
        <taxon>rosids</taxon>
        <taxon>fabids</taxon>
        <taxon>Malpighiales</taxon>
        <taxon>Rhizophoraceae</taxon>
        <taxon>Rhizophora</taxon>
    </lineage>
</organism>